<sequence>IARESYDVYFRDVLECIRALYGEPEFARHLIFLPEQHYVDSDQTMCLFYDMHTGKWWWAVQVSYFDIIF</sequence>
<dbReference type="OrthoDB" id="2803802at2759"/>
<dbReference type="RefSeq" id="XP_007403097.1">
    <property type="nucleotide sequence ID" value="XM_007403035.1"/>
</dbReference>
<gene>
    <name evidence="1" type="ORF">PHACADRAFT_109086</name>
</gene>
<dbReference type="HOGENOM" id="CLU_2782877_0_0_1"/>
<proteinExistence type="predicted"/>
<feature type="non-terminal residue" evidence="1">
    <location>
        <position position="1"/>
    </location>
</feature>
<dbReference type="AlphaFoldDB" id="K5VNT1"/>
<protein>
    <submittedName>
        <fullName evidence="1">Uncharacterized protein</fullName>
    </submittedName>
</protein>
<dbReference type="Proteomes" id="UP000008370">
    <property type="component" value="Unassembled WGS sequence"/>
</dbReference>
<dbReference type="STRING" id="650164.K5VNT1"/>
<dbReference type="KEGG" id="pco:PHACADRAFT_109086"/>
<dbReference type="InterPro" id="IPR041078">
    <property type="entry name" value="Plavaka"/>
</dbReference>
<name>K5VNT1_PHACS</name>
<dbReference type="InParanoid" id="K5VNT1"/>
<dbReference type="GeneID" id="18907563"/>
<dbReference type="EMBL" id="JH931156">
    <property type="protein sequence ID" value="EKM48350.1"/>
    <property type="molecule type" value="Genomic_DNA"/>
</dbReference>
<organism evidence="1 2">
    <name type="scientific">Phanerochaete carnosa (strain HHB-10118-sp)</name>
    <name type="common">White-rot fungus</name>
    <name type="synonym">Peniophora carnosa</name>
    <dbReference type="NCBI Taxonomy" id="650164"/>
    <lineage>
        <taxon>Eukaryota</taxon>
        <taxon>Fungi</taxon>
        <taxon>Dikarya</taxon>
        <taxon>Basidiomycota</taxon>
        <taxon>Agaricomycotina</taxon>
        <taxon>Agaricomycetes</taxon>
        <taxon>Polyporales</taxon>
        <taxon>Phanerochaetaceae</taxon>
        <taxon>Phanerochaete</taxon>
    </lineage>
</organism>
<evidence type="ECO:0000313" key="2">
    <source>
        <dbReference type="Proteomes" id="UP000008370"/>
    </source>
</evidence>
<reference evidence="1 2" key="1">
    <citation type="journal article" date="2012" name="BMC Genomics">
        <title>Comparative genomics of the white-rot fungi, Phanerochaete carnosa and P. chrysosporium, to elucidate the genetic basis of the distinct wood types they colonize.</title>
        <authorList>
            <person name="Suzuki H."/>
            <person name="MacDonald J."/>
            <person name="Syed K."/>
            <person name="Salamov A."/>
            <person name="Hori C."/>
            <person name="Aerts A."/>
            <person name="Henrissat B."/>
            <person name="Wiebenga A."/>
            <person name="vanKuyk P.A."/>
            <person name="Barry K."/>
            <person name="Lindquist E."/>
            <person name="LaButti K."/>
            <person name="Lapidus A."/>
            <person name="Lucas S."/>
            <person name="Coutinho P."/>
            <person name="Gong Y."/>
            <person name="Samejima M."/>
            <person name="Mahadevan R."/>
            <person name="Abou-Zaid M."/>
            <person name="de Vries R.P."/>
            <person name="Igarashi K."/>
            <person name="Yadav J.S."/>
            <person name="Grigoriev I.V."/>
            <person name="Master E.R."/>
        </authorList>
    </citation>
    <scope>NUCLEOTIDE SEQUENCE [LARGE SCALE GENOMIC DNA]</scope>
    <source>
        <strain evidence="1 2">HHB-10118-sp</strain>
    </source>
</reference>
<keyword evidence="2" id="KW-1185">Reference proteome</keyword>
<accession>K5VNT1</accession>
<dbReference type="Pfam" id="PF18759">
    <property type="entry name" value="Plavaka"/>
    <property type="match status" value="1"/>
</dbReference>
<evidence type="ECO:0000313" key="1">
    <source>
        <dbReference type="EMBL" id="EKM48350.1"/>
    </source>
</evidence>